<proteinExistence type="predicted"/>
<evidence type="ECO:0008006" key="4">
    <source>
        <dbReference type="Google" id="ProtNLM"/>
    </source>
</evidence>
<dbReference type="OrthoDB" id="19768at2759"/>
<feature type="compositionally biased region" description="Low complexity" evidence="1">
    <location>
        <begin position="15"/>
        <end position="28"/>
    </location>
</feature>
<feature type="region of interest" description="Disordered" evidence="1">
    <location>
        <begin position="1"/>
        <end position="46"/>
    </location>
</feature>
<accession>A0A9Q1Q6I4</accession>
<dbReference type="PANTHER" id="PTHR14000">
    <property type="entry name" value="FINGER CCCH DOMAIN PROTEIN, PUTATIVE (DUF3755)-RELATED"/>
    <property type="match status" value="1"/>
</dbReference>
<feature type="compositionally biased region" description="Polar residues" evidence="1">
    <location>
        <begin position="1"/>
        <end position="14"/>
    </location>
</feature>
<feature type="compositionally biased region" description="Basic and acidic residues" evidence="1">
    <location>
        <begin position="157"/>
        <end position="180"/>
    </location>
</feature>
<reference evidence="2" key="1">
    <citation type="submission" date="2022-04" db="EMBL/GenBank/DDBJ databases">
        <title>Carnegiea gigantea Genome sequencing and assembly v2.</title>
        <authorList>
            <person name="Copetti D."/>
            <person name="Sanderson M.J."/>
            <person name="Burquez A."/>
            <person name="Wojciechowski M.F."/>
        </authorList>
    </citation>
    <scope>NUCLEOTIDE SEQUENCE</scope>
    <source>
        <strain evidence="2">SGP5-SGP5p</strain>
        <tissue evidence="2">Aerial part</tissue>
    </source>
</reference>
<evidence type="ECO:0000313" key="2">
    <source>
        <dbReference type="EMBL" id="KAJ8430992.1"/>
    </source>
</evidence>
<evidence type="ECO:0000256" key="1">
    <source>
        <dbReference type="SAM" id="MobiDB-lite"/>
    </source>
</evidence>
<keyword evidence="3" id="KW-1185">Reference proteome</keyword>
<dbReference type="AlphaFoldDB" id="A0A9Q1Q6I4"/>
<feature type="compositionally biased region" description="Polar residues" evidence="1">
    <location>
        <begin position="181"/>
        <end position="190"/>
    </location>
</feature>
<gene>
    <name evidence="2" type="ORF">Cgig2_027705</name>
</gene>
<dbReference type="Gene3D" id="1.10.10.60">
    <property type="entry name" value="Homeodomain-like"/>
    <property type="match status" value="1"/>
</dbReference>
<organism evidence="2 3">
    <name type="scientific">Carnegiea gigantea</name>
    <dbReference type="NCBI Taxonomy" id="171969"/>
    <lineage>
        <taxon>Eukaryota</taxon>
        <taxon>Viridiplantae</taxon>
        <taxon>Streptophyta</taxon>
        <taxon>Embryophyta</taxon>
        <taxon>Tracheophyta</taxon>
        <taxon>Spermatophyta</taxon>
        <taxon>Magnoliopsida</taxon>
        <taxon>eudicotyledons</taxon>
        <taxon>Gunneridae</taxon>
        <taxon>Pentapetalae</taxon>
        <taxon>Caryophyllales</taxon>
        <taxon>Cactineae</taxon>
        <taxon>Cactaceae</taxon>
        <taxon>Cactoideae</taxon>
        <taxon>Echinocereeae</taxon>
        <taxon>Carnegiea</taxon>
    </lineage>
</organism>
<dbReference type="InterPro" id="IPR022228">
    <property type="entry name" value="DUF3755"/>
</dbReference>
<evidence type="ECO:0000313" key="3">
    <source>
        <dbReference type="Proteomes" id="UP001153076"/>
    </source>
</evidence>
<comment type="caution">
    <text evidence="2">The sequence shown here is derived from an EMBL/GenBank/DDBJ whole genome shotgun (WGS) entry which is preliminary data.</text>
</comment>
<dbReference type="EMBL" id="JAKOGI010000734">
    <property type="protein sequence ID" value="KAJ8430992.1"/>
    <property type="molecule type" value="Genomic_DNA"/>
</dbReference>
<dbReference type="Pfam" id="PF12579">
    <property type="entry name" value="DUF3755"/>
    <property type="match status" value="1"/>
</dbReference>
<sequence>MAASANQHQEQSAFNGASTSNPSNGNSGTRQDNSATASAMKHNPGIDTDWTAEEQAILDDGLVKYASDSSVVRYAKIALQLPNKTVRDVALRSRWMNVSPWTSLPEEEFGFFSFLNLNLRLLNQMATDQAEVFYMILRKKRSQRVFGEGNKISIGEKKEISKRRKEDHSRKSKDKKEKVNDSSSKSSQLASRPGAHPYSAPVVCLDNDDGISYKAIGGPTGELLEQNARFFEQITANFSSFQIQENINLFCQVRENLTKIMNR</sequence>
<dbReference type="CDD" id="cd00167">
    <property type="entry name" value="SANT"/>
    <property type="match status" value="1"/>
</dbReference>
<name>A0A9Q1Q6I4_9CARY</name>
<dbReference type="InterPro" id="IPR001005">
    <property type="entry name" value="SANT/Myb"/>
</dbReference>
<dbReference type="Proteomes" id="UP001153076">
    <property type="component" value="Unassembled WGS sequence"/>
</dbReference>
<protein>
    <recommendedName>
        <fullName evidence="4">Myb-like domain-containing protein</fullName>
    </recommendedName>
</protein>
<dbReference type="PANTHER" id="PTHR14000:SF1">
    <property type="entry name" value="HISTONE H2A DEUBIQUITINASE (DUF3755)"/>
    <property type="match status" value="1"/>
</dbReference>
<feature type="region of interest" description="Disordered" evidence="1">
    <location>
        <begin position="157"/>
        <end position="196"/>
    </location>
</feature>